<dbReference type="InterPro" id="IPR001296">
    <property type="entry name" value="Glyco_trans_1"/>
</dbReference>
<proteinExistence type="predicted"/>
<feature type="domain" description="Glycosyltransferase subfamily 4-like N-terminal" evidence="5">
    <location>
        <begin position="39"/>
        <end position="161"/>
    </location>
</feature>
<dbReference type="Proteomes" id="UP001499933">
    <property type="component" value="Unassembled WGS sequence"/>
</dbReference>
<keyword evidence="7" id="KW-1185">Reference proteome</keyword>
<sequence>MAEQRTHVYHVGRSGDIPGGMTQVINAYLAWPFPRVDVDVIESRGDPGDHVAAARGFLRALRRIRVIARSGERATIVVHLSERGSFLREGWIARYAARLGLPVVAHLHGSEFAAFERQNPDIVRKVLTASSRVISLSDETSAICARHVGEQNVELVPNAIPSGRPREKEKLVVFGGVVSYRKGIDVLQEAWREAEPAEPWRLVVAGPIRDRHLVDDGLPGAEFVGSLDHSALMELLDKAEVAVLPSRDEAMPMFILEAMARRACVISTAVGGIPAVLSDGCGILVAPASVDDLLVALKRAMSAEDERRRIADAGFARFASRFSATAVYPRVESIWIDAQRGPIPSAALHASPVS</sequence>
<dbReference type="Pfam" id="PF13439">
    <property type="entry name" value="Glyco_transf_4"/>
    <property type="match status" value="1"/>
</dbReference>
<dbReference type="CDD" id="cd03801">
    <property type="entry name" value="GT4_PimA-like"/>
    <property type="match status" value="1"/>
</dbReference>
<evidence type="ECO:0000256" key="1">
    <source>
        <dbReference type="ARBA" id="ARBA00021292"/>
    </source>
</evidence>
<evidence type="ECO:0000256" key="2">
    <source>
        <dbReference type="ARBA" id="ARBA00022676"/>
    </source>
</evidence>
<dbReference type="Gene3D" id="3.40.50.2000">
    <property type="entry name" value="Glycogen Phosphorylase B"/>
    <property type="match status" value="2"/>
</dbReference>
<evidence type="ECO:0000256" key="3">
    <source>
        <dbReference type="ARBA" id="ARBA00022679"/>
    </source>
</evidence>
<keyword evidence="2" id="KW-0328">Glycosyltransferase</keyword>
<gene>
    <name evidence="6" type="ORF">GCM10009776_02500</name>
</gene>
<reference evidence="6 7" key="1">
    <citation type="journal article" date="2019" name="Int. J. Syst. Evol. Microbiol.">
        <title>The Global Catalogue of Microorganisms (GCM) 10K type strain sequencing project: providing services to taxonomists for standard genome sequencing and annotation.</title>
        <authorList>
            <consortium name="The Broad Institute Genomics Platform"/>
            <consortium name="The Broad Institute Genome Sequencing Center for Infectious Disease"/>
            <person name="Wu L."/>
            <person name="Ma J."/>
        </authorList>
    </citation>
    <scope>NUCLEOTIDE SEQUENCE [LARGE SCALE GENOMIC DNA]</scope>
    <source>
        <strain evidence="6 7">JCM 14901</strain>
    </source>
</reference>
<dbReference type="SUPFAM" id="SSF53756">
    <property type="entry name" value="UDP-Glycosyltransferase/glycogen phosphorylase"/>
    <property type="match status" value="1"/>
</dbReference>
<evidence type="ECO:0000313" key="6">
    <source>
        <dbReference type="EMBL" id="GAA1944240.1"/>
    </source>
</evidence>
<dbReference type="Pfam" id="PF00534">
    <property type="entry name" value="Glycos_transf_1"/>
    <property type="match status" value="1"/>
</dbReference>
<evidence type="ECO:0000259" key="5">
    <source>
        <dbReference type="Pfam" id="PF13439"/>
    </source>
</evidence>
<dbReference type="PANTHER" id="PTHR45947:SF3">
    <property type="entry name" value="SULFOQUINOVOSYL TRANSFERASE SQD2"/>
    <property type="match status" value="1"/>
</dbReference>
<organism evidence="6 7">
    <name type="scientific">Microbacterium deminutum</name>
    <dbReference type="NCBI Taxonomy" id="344164"/>
    <lineage>
        <taxon>Bacteria</taxon>
        <taxon>Bacillati</taxon>
        <taxon>Actinomycetota</taxon>
        <taxon>Actinomycetes</taxon>
        <taxon>Micrococcales</taxon>
        <taxon>Microbacteriaceae</taxon>
        <taxon>Microbacterium</taxon>
    </lineage>
</organism>
<dbReference type="InterPro" id="IPR028098">
    <property type="entry name" value="Glyco_trans_4-like_N"/>
</dbReference>
<evidence type="ECO:0000313" key="7">
    <source>
        <dbReference type="Proteomes" id="UP001499933"/>
    </source>
</evidence>
<accession>A0ABN2Q597</accession>
<dbReference type="PANTHER" id="PTHR45947">
    <property type="entry name" value="SULFOQUINOVOSYL TRANSFERASE SQD2"/>
    <property type="match status" value="1"/>
</dbReference>
<dbReference type="RefSeq" id="WP_344090357.1">
    <property type="nucleotide sequence ID" value="NZ_BAAAOG010000001.1"/>
</dbReference>
<dbReference type="InterPro" id="IPR050194">
    <property type="entry name" value="Glycosyltransferase_grp1"/>
</dbReference>
<feature type="domain" description="Glycosyl transferase family 1" evidence="4">
    <location>
        <begin position="163"/>
        <end position="314"/>
    </location>
</feature>
<protein>
    <recommendedName>
        <fullName evidence="1">D-inositol 3-phosphate glycosyltransferase</fullName>
    </recommendedName>
</protein>
<comment type="caution">
    <text evidence="6">The sequence shown here is derived from an EMBL/GenBank/DDBJ whole genome shotgun (WGS) entry which is preliminary data.</text>
</comment>
<name>A0ABN2Q597_9MICO</name>
<evidence type="ECO:0000259" key="4">
    <source>
        <dbReference type="Pfam" id="PF00534"/>
    </source>
</evidence>
<keyword evidence="3" id="KW-0808">Transferase</keyword>
<dbReference type="EMBL" id="BAAAOG010000001">
    <property type="protein sequence ID" value="GAA1944240.1"/>
    <property type="molecule type" value="Genomic_DNA"/>
</dbReference>